<evidence type="ECO:0000259" key="2">
    <source>
        <dbReference type="Pfam" id="PF18181"/>
    </source>
</evidence>
<reference evidence="3" key="1">
    <citation type="submission" date="2021-02" db="EMBL/GenBank/DDBJ databases">
        <authorList>
            <person name="Dougan E. K."/>
            <person name="Rhodes N."/>
            <person name="Thang M."/>
            <person name="Chan C."/>
        </authorList>
    </citation>
    <scope>NUCLEOTIDE SEQUENCE</scope>
</reference>
<evidence type="ECO:0000313" key="3">
    <source>
        <dbReference type="EMBL" id="CAE7426216.1"/>
    </source>
</evidence>
<accession>A0A812R9V5</accession>
<comment type="caution">
    <text evidence="3">The sequence shown here is derived from an EMBL/GenBank/DDBJ whole genome shotgun (WGS) entry which is preliminary data.</text>
</comment>
<gene>
    <name evidence="3" type="primary">PUB2</name>
    <name evidence="3" type="ORF">SNAT2548_LOCUS23193</name>
</gene>
<feature type="region of interest" description="Disordered" evidence="1">
    <location>
        <begin position="1"/>
        <end position="63"/>
    </location>
</feature>
<feature type="region of interest" description="Disordered" evidence="1">
    <location>
        <begin position="355"/>
        <end position="394"/>
    </location>
</feature>
<keyword evidence="4" id="KW-1185">Reference proteome</keyword>
<organism evidence="3 4">
    <name type="scientific">Symbiodinium natans</name>
    <dbReference type="NCBI Taxonomy" id="878477"/>
    <lineage>
        <taxon>Eukaryota</taxon>
        <taxon>Sar</taxon>
        <taxon>Alveolata</taxon>
        <taxon>Dinophyceae</taxon>
        <taxon>Suessiales</taxon>
        <taxon>Symbiodiniaceae</taxon>
        <taxon>Symbiodinium</taxon>
    </lineage>
</organism>
<sequence length="958" mass="107970">MARPRADTGYEREVLPVEDDDEQQQSPPNKSVKKRKVVRFDEAGLEEQQKQRKSEKADQAEGLAISRRSAKEDILARTMFDMVCPVALQGVESPYKVLFATQRQSQIIGGNVDALQKLASDFCEQTPKVVINLLTSPCPSYGRLQDKGLRELEQIQHRLDVFMRHVLLPIAEESSALVLCDAVAGNCMLADSFIRAEKLRHGAWSKKKPFTLLGFTTMRDLNQVSEKAHWRLLMEGCEHWTKAFGKYTKKYDMDMRICSVSTAKDIQPAISSVIIVGGLETDSPVRGAAAASLKTALVSYLGSHLPSIAVKTGVSEHSSLQQEAESGLQVAVDALQNQTPVVFLDLIRVISPQQTVDSTDDKSLHVQHTPHDTTSATQRATQHQTAGTPADEQAHADEMGNKAEDLHAIGSTDNNESNHTQATTYTAQRELGHQSTRNRLSELIAVTPAVKEAPADERDYALENQLMAGVRKVHPGNLFDTCAISHIRWRYQRFFQQQLQQSQHAGRALWEAIEREQERSRKRRDELGAARGLTVLHRVFEKQAQKLKLEMPKQKAKRSAMVWRKRKPKASAPAPKASQHQPLQTAQDGRSDEVPEQGKANVQEQENDKTIKYAFVTRAVELVLSEKLVPINIWEADERLTADIYGALTRDRLPRQHNLEALCLLRDACTEHDAAFSGNLLWQIEQALVLMPIIVRSCYDNIQRYRTNFGIGGALDLNYEYAPFHALHLSNRVACLCQPHSAMAQITLCGSLSRMMLDRLRILSQRFEELWMSGAGTWFAARTCIGRIFNVDGLVDDEDAHCKRPEHNENLPQHDEKMKRFYEKRLPWYTRYHRTIFFFTLLGSIGSSFFAYVEFNSWVVVASAICTAASSWEEFSNVVQNIQRYNDTLQELKKLSSWWKGLPPLEKASPQKLAALVGTSEDIICSECRSWAQSMQSAQELVNQKMGTANQDPRKSSA</sequence>
<proteinExistence type="predicted"/>
<dbReference type="Proteomes" id="UP000604046">
    <property type="component" value="Unassembled WGS sequence"/>
</dbReference>
<dbReference type="OrthoDB" id="422981at2759"/>
<feature type="compositionally biased region" description="Polar residues" evidence="1">
    <location>
        <begin position="579"/>
        <end position="588"/>
    </location>
</feature>
<dbReference type="NCBIfam" id="NF033634">
    <property type="entry name" value="SLATT_1"/>
    <property type="match status" value="1"/>
</dbReference>
<protein>
    <submittedName>
        <fullName evidence="3">PUB2 protein</fullName>
    </submittedName>
</protein>
<feature type="compositionally biased region" description="Polar residues" evidence="1">
    <location>
        <begin position="372"/>
        <end position="387"/>
    </location>
</feature>
<feature type="compositionally biased region" description="Basic and acidic residues" evidence="1">
    <location>
        <begin position="38"/>
        <end position="59"/>
    </location>
</feature>
<feature type="domain" description="SMODS and SLOG-associating 2TM effector" evidence="2">
    <location>
        <begin position="817"/>
        <end position="931"/>
    </location>
</feature>
<dbReference type="Pfam" id="PF18181">
    <property type="entry name" value="SLATT_1"/>
    <property type="match status" value="1"/>
</dbReference>
<feature type="region of interest" description="Disordered" evidence="1">
    <location>
        <begin position="547"/>
        <end position="605"/>
    </location>
</feature>
<dbReference type="InterPro" id="IPR040884">
    <property type="entry name" value="SLATT_1"/>
</dbReference>
<dbReference type="EMBL" id="CAJNDS010002313">
    <property type="protein sequence ID" value="CAE7426216.1"/>
    <property type="molecule type" value="Genomic_DNA"/>
</dbReference>
<evidence type="ECO:0000313" key="4">
    <source>
        <dbReference type="Proteomes" id="UP000604046"/>
    </source>
</evidence>
<name>A0A812R9V5_9DINO</name>
<feature type="compositionally biased region" description="Basic residues" evidence="1">
    <location>
        <begin position="554"/>
        <end position="569"/>
    </location>
</feature>
<feature type="compositionally biased region" description="Basic and acidic residues" evidence="1">
    <location>
        <begin position="1"/>
        <end position="15"/>
    </location>
</feature>
<dbReference type="AlphaFoldDB" id="A0A812R9V5"/>
<evidence type="ECO:0000256" key="1">
    <source>
        <dbReference type="SAM" id="MobiDB-lite"/>
    </source>
</evidence>